<feature type="region of interest" description="Disordered" evidence="1">
    <location>
        <begin position="53"/>
        <end position="90"/>
    </location>
</feature>
<dbReference type="Proteomes" id="UP000266841">
    <property type="component" value="Unassembled WGS sequence"/>
</dbReference>
<comment type="caution">
    <text evidence="2">The sequence shown here is derived from an EMBL/GenBank/DDBJ whole genome shotgun (WGS) entry which is preliminary data.</text>
</comment>
<evidence type="ECO:0000313" key="2">
    <source>
        <dbReference type="EMBL" id="EJK52220.1"/>
    </source>
</evidence>
<evidence type="ECO:0000313" key="3">
    <source>
        <dbReference type="Proteomes" id="UP000266841"/>
    </source>
</evidence>
<gene>
    <name evidence="2" type="ORF">THAOC_28535</name>
</gene>
<dbReference type="EMBL" id="AGNL01040228">
    <property type="protein sequence ID" value="EJK52220.1"/>
    <property type="molecule type" value="Genomic_DNA"/>
</dbReference>
<protein>
    <submittedName>
        <fullName evidence="2">Uncharacterized protein</fullName>
    </submittedName>
</protein>
<accession>K0RG73</accession>
<keyword evidence="3" id="KW-1185">Reference proteome</keyword>
<dbReference type="AlphaFoldDB" id="K0RG73"/>
<sequence length="130" mass="13732">MRSRGSRGPQGDSGLHSMAFWSVYTMASPASKPSTARPVEGLAVGFSAINDNDDRLRGYGGRDNVNDGPHRSTFGGSGSGRRRSWCPFGGGPRVLTGDVEPTLLKTVLDDVDDNLVEDKDGPLVPDPDGS</sequence>
<evidence type="ECO:0000256" key="1">
    <source>
        <dbReference type="SAM" id="MobiDB-lite"/>
    </source>
</evidence>
<name>K0RG73_THAOC</name>
<reference evidence="2 3" key="1">
    <citation type="journal article" date="2012" name="Genome Biol.">
        <title>Genome and low-iron response of an oceanic diatom adapted to chronic iron limitation.</title>
        <authorList>
            <person name="Lommer M."/>
            <person name="Specht M."/>
            <person name="Roy A.S."/>
            <person name="Kraemer L."/>
            <person name="Andreson R."/>
            <person name="Gutowska M.A."/>
            <person name="Wolf J."/>
            <person name="Bergner S.V."/>
            <person name="Schilhabel M.B."/>
            <person name="Klostermeier U.C."/>
            <person name="Beiko R.G."/>
            <person name="Rosenstiel P."/>
            <person name="Hippler M."/>
            <person name="Laroche J."/>
        </authorList>
    </citation>
    <scope>NUCLEOTIDE SEQUENCE [LARGE SCALE GENOMIC DNA]</scope>
    <source>
        <strain evidence="2 3">CCMP1005</strain>
    </source>
</reference>
<proteinExistence type="predicted"/>
<organism evidence="2 3">
    <name type="scientific">Thalassiosira oceanica</name>
    <name type="common">Marine diatom</name>
    <dbReference type="NCBI Taxonomy" id="159749"/>
    <lineage>
        <taxon>Eukaryota</taxon>
        <taxon>Sar</taxon>
        <taxon>Stramenopiles</taxon>
        <taxon>Ochrophyta</taxon>
        <taxon>Bacillariophyta</taxon>
        <taxon>Coscinodiscophyceae</taxon>
        <taxon>Thalassiosirophycidae</taxon>
        <taxon>Thalassiosirales</taxon>
        <taxon>Thalassiosiraceae</taxon>
        <taxon>Thalassiosira</taxon>
    </lineage>
</organism>
<feature type="region of interest" description="Disordered" evidence="1">
    <location>
        <begin position="110"/>
        <end position="130"/>
    </location>
</feature>